<dbReference type="STRING" id="1847728.BTM29_06450"/>
<keyword evidence="3" id="KW-1185">Reference proteome</keyword>
<dbReference type="PANTHER" id="PTHR47751:SF1">
    <property type="entry name" value="SUPERFAMILY HYDROLASE, PUTATIVE (AFU_ORTHOLOGUE AFUA_2G16580)-RELATED"/>
    <property type="match status" value="1"/>
</dbReference>
<gene>
    <name evidence="2" type="ORF">BTM29_06450</name>
</gene>
<evidence type="ECO:0000313" key="3">
    <source>
        <dbReference type="Proteomes" id="UP000187499"/>
    </source>
</evidence>
<feature type="domain" description="Xaa-Pro dipeptidyl-peptidase-like" evidence="1">
    <location>
        <begin position="24"/>
        <end position="149"/>
    </location>
</feature>
<dbReference type="Gene3D" id="3.40.50.1820">
    <property type="entry name" value="alpha/beta hydrolase"/>
    <property type="match status" value="1"/>
</dbReference>
<evidence type="ECO:0000313" key="2">
    <source>
        <dbReference type="EMBL" id="APX72220.1"/>
    </source>
</evidence>
<accession>A0A1P8Q2Y1</accession>
<reference evidence="3" key="1">
    <citation type="submission" date="2016-12" db="EMBL/GenBank/DDBJ databases">
        <authorList>
            <person name="Jung M.Y."/>
            <person name="Lee S.H."/>
        </authorList>
    </citation>
    <scope>NUCLEOTIDE SEQUENCE [LARGE SCALE GENOMIC DNA]</scope>
    <source>
        <strain evidence="3">WiKim39</strain>
    </source>
</reference>
<dbReference type="OrthoDB" id="9805123at2"/>
<dbReference type="Pfam" id="PF02129">
    <property type="entry name" value="Peptidase_S15"/>
    <property type="match status" value="1"/>
</dbReference>
<evidence type="ECO:0000259" key="1">
    <source>
        <dbReference type="Pfam" id="PF02129"/>
    </source>
</evidence>
<sequence>MRNFTFDLDENVERREVRFNNRFGIEIAADFYLPKNIGDKKLSGLVIGGPFGAVKEQASGRYANEMAKNGFAALAFDGSYTGESGGTPRNVAAPDINTEDFMAAVDGIGMQKNVDRDSIGVIGICGWGSLALNAVAIDKRVKAVATVSMYDASAGFAAQPLEQRTEMLNNIGKQRWVDVDNGSPAAMFDQLPSKLPENADMDTKETFEFYRTKRGFHENSILSNGRWNATMPLSFMSTPIMNYMDEISPRPLLLIAGENAFSRPASEVAYKKAKEPKELMLIPDAWHSTLYDNMEKIPFVKIVDFFNDSL</sequence>
<dbReference type="Gene3D" id="1.10.10.800">
    <property type="match status" value="1"/>
</dbReference>
<dbReference type="PANTHER" id="PTHR47751">
    <property type="entry name" value="SUPERFAMILY HYDROLASE, PUTATIVE (AFU_ORTHOLOGUE AFUA_2G16580)-RELATED"/>
    <property type="match status" value="1"/>
</dbReference>
<dbReference type="AlphaFoldDB" id="A0A1P8Q2Y1"/>
<dbReference type="RefSeq" id="WP_076614896.1">
    <property type="nucleotide sequence ID" value="NZ_CP019323.1"/>
</dbReference>
<dbReference type="InterPro" id="IPR029058">
    <property type="entry name" value="AB_hydrolase_fold"/>
</dbReference>
<dbReference type="SUPFAM" id="SSF53474">
    <property type="entry name" value="alpha/beta-Hydrolases"/>
    <property type="match status" value="1"/>
</dbReference>
<proteinExistence type="predicted"/>
<dbReference type="InterPro" id="IPR051411">
    <property type="entry name" value="Polyketide_trans_af380"/>
</dbReference>
<organism evidence="2 3">
    <name type="scientific">Companilactobacillus allii</name>
    <dbReference type="NCBI Taxonomy" id="1847728"/>
    <lineage>
        <taxon>Bacteria</taxon>
        <taxon>Bacillati</taxon>
        <taxon>Bacillota</taxon>
        <taxon>Bacilli</taxon>
        <taxon>Lactobacillales</taxon>
        <taxon>Lactobacillaceae</taxon>
        <taxon>Companilactobacillus</taxon>
    </lineage>
</organism>
<dbReference type="GO" id="GO:0016787">
    <property type="term" value="F:hydrolase activity"/>
    <property type="evidence" value="ECO:0007669"/>
    <property type="project" value="InterPro"/>
</dbReference>
<dbReference type="Proteomes" id="UP000187499">
    <property type="component" value="Chromosome"/>
</dbReference>
<dbReference type="InterPro" id="IPR000383">
    <property type="entry name" value="Xaa-Pro-like_dom"/>
</dbReference>
<protein>
    <recommendedName>
        <fullName evidence="1">Xaa-Pro dipeptidyl-peptidase-like domain-containing protein</fullName>
    </recommendedName>
</protein>
<name>A0A1P8Q2Y1_9LACO</name>
<dbReference type="EMBL" id="CP019323">
    <property type="protein sequence ID" value="APX72220.1"/>
    <property type="molecule type" value="Genomic_DNA"/>
</dbReference>
<dbReference type="KEGG" id="lalw:BTM29_06450"/>